<dbReference type="PANTHER" id="PTHR10353:SF36">
    <property type="entry name" value="LP05116P"/>
    <property type="match status" value="1"/>
</dbReference>
<proteinExistence type="inferred from homology"/>
<evidence type="ECO:0000256" key="5">
    <source>
        <dbReference type="PROSITE-ProRule" id="PRU10055"/>
    </source>
</evidence>
<dbReference type="InterPro" id="IPR018120">
    <property type="entry name" value="Glyco_hydro_1_AS"/>
</dbReference>
<dbReference type="GO" id="GO:0005829">
    <property type="term" value="C:cytosol"/>
    <property type="evidence" value="ECO:0007669"/>
    <property type="project" value="TreeGrafter"/>
</dbReference>
<evidence type="ECO:0000313" key="7">
    <source>
        <dbReference type="EMBL" id="SKA56516.1"/>
    </source>
</evidence>
<protein>
    <recommendedName>
        <fullName evidence="2">beta-glucosidase</fullName>
        <ecNumber evidence="2">3.2.1.21</ecNumber>
    </recommendedName>
</protein>
<dbReference type="PRINTS" id="PR00131">
    <property type="entry name" value="GLHYDRLASE1"/>
</dbReference>
<name>A0A1T4UV55_9GAMM</name>
<dbReference type="AlphaFoldDB" id="A0A1T4UV55"/>
<evidence type="ECO:0000256" key="4">
    <source>
        <dbReference type="ARBA" id="ARBA00023295"/>
    </source>
</evidence>
<dbReference type="Pfam" id="PF00232">
    <property type="entry name" value="Glyco_hydro_1"/>
    <property type="match status" value="1"/>
</dbReference>
<organism evidence="7 8">
    <name type="scientific">Succinivibrio dextrinosolvens DSM 3072</name>
    <dbReference type="NCBI Taxonomy" id="1123324"/>
    <lineage>
        <taxon>Bacteria</taxon>
        <taxon>Pseudomonadati</taxon>
        <taxon>Pseudomonadota</taxon>
        <taxon>Gammaproteobacteria</taxon>
        <taxon>Aeromonadales</taxon>
        <taxon>Succinivibrionaceae</taxon>
        <taxon>Succinivibrio</taxon>
    </lineage>
</organism>
<evidence type="ECO:0000256" key="3">
    <source>
        <dbReference type="ARBA" id="ARBA00022801"/>
    </source>
</evidence>
<dbReference type="PROSITE" id="PS00572">
    <property type="entry name" value="GLYCOSYL_HYDROL_F1_1"/>
    <property type="match status" value="1"/>
</dbReference>
<dbReference type="RefSeq" id="WP_078927698.1">
    <property type="nucleotide sequence ID" value="NZ_FUXX01000001.1"/>
</dbReference>
<dbReference type="Proteomes" id="UP000242432">
    <property type="component" value="Unassembled WGS sequence"/>
</dbReference>
<keyword evidence="4" id="KW-0326">Glycosidase</keyword>
<accession>A0A1T4UV55</accession>
<dbReference type="InterPro" id="IPR017853">
    <property type="entry name" value="GH"/>
</dbReference>
<evidence type="ECO:0000313" key="8">
    <source>
        <dbReference type="Proteomes" id="UP000242432"/>
    </source>
</evidence>
<feature type="active site" description="Nucleophile" evidence="5">
    <location>
        <position position="348"/>
    </location>
</feature>
<dbReference type="PANTHER" id="PTHR10353">
    <property type="entry name" value="GLYCOSYL HYDROLASE"/>
    <property type="match status" value="1"/>
</dbReference>
<dbReference type="InterPro" id="IPR001360">
    <property type="entry name" value="Glyco_hydro_1"/>
</dbReference>
<dbReference type="EC" id="3.2.1.21" evidence="2"/>
<keyword evidence="3" id="KW-0378">Hydrolase</keyword>
<keyword evidence="8" id="KW-1185">Reference proteome</keyword>
<comment type="similarity">
    <text evidence="1 6">Belongs to the glycosyl hydrolase 1 family.</text>
</comment>
<gene>
    <name evidence="7" type="ORF">SAMN02745213_00017</name>
</gene>
<dbReference type="GO" id="GO:0016052">
    <property type="term" value="P:carbohydrate catabolic process"/>
    <property type="evidence" value="ECO:0007669"/>
    <property type="project" value="TreeGrafter"/>
</dbReference>
<dbReference type="STRING" id="83771.SAMN02910357_02205"/>
<evidence type="ECO:0000256" key="1">
    <source>
        <dbReference type="ARBA" id="ARBA00010838"/>
    </source>
</evidence>
<reference evidence="8" key="1">
    <citation type="submission" date="2017-02" db="EMBL/GenBank/DDBJ databases">
        <authorList>
            <person name="Varghese N."/>
            <person name="Submissions S."/>
        </authorList>
    </citation>
    <scope>NUCLEOTIDE SEQUENCE [LARGE SCALE GENOMIC DNA]</scope>
    <source>
        <strain evidence="8">DSM 3072</strain>
    </source>
</reference>
<dbReference type="Gene3D" id="3.20.20.80">
    <property type="entry name" value="Glycosidases"/>
    <property type="match status" value="1"/>
</dbReference>
<dbReference type="SUPFAM" id="SSF51445">
    <property type="entry name" value="(Trans)glycosidases"/>
    <property type="match status" value="1"/>
</dbReference>
<sequence length="443" mass="51124">MAFKSDFIWGAASAATQVEGAYNEDGKGLSIWDVLYDGHTKHNDSPHVACDHYHRLEEDVENMKKIGLKYYRFSVSWPRIMPEGTGSVNQKGLNFYRKLVDLLQKAGIEPMITLYHWDLPYELYKKGGWQNDESPEWFAQYVKVVVEALSDKVKYWMTINEPNCFIGISYFGATHAPFLHDKNALYPCTRNVLFAHAKAVKVIREYAKTTPVVGFAPTGPIFKPENDSEEAIRTAYEKTFSNDIKGPFSTGWWIDPVVLGKNPVGLEEYFGKPLFTYAELLEIKEPLDFLGFNIYIAAGHKVGNEPYETNEYIGCPRNSLDWPIDPDCMYWAIRFLNERYNLPVLITENGMSNNDFVMLDGKVHDPQRIDYIHRHLLAAKKAADEGYKLLGYIYWSIMDNYEWAEGYDPRFGLIYIDYRTQKRILKDSAYWYRDVIASNGANL</sequence>
<dbReference type="GO" id="GO:0008422">
    <property type="term" value="F:beta-glucosidase activity"/>
    <property type="evidence" value="ECO:0007669"/>
    <property type="project" value="UniProtKB-EC"/>
</dbReference>
<evidence type="ECO:0000256" key="6">
    <source>
        <dbReference type="RuleBase" id="RU003690"/>
    </source>
</evidence>
<evidence type="ECO:0000256" key="2">
    <source>
        <dbReference type="ARBA" id="ARBA00012744"/>
    </source>
</evidence>
<dbReference type="EMBL" id="FUXX01000001">
    <property type="protein sequence ID" value="SKA56516.1"/>
    <property type="molecule type" value="Genomic_DNA"/>
</dbReference>
<dbReference type="FunFam" id="3.20.20.80:FF:000004">
    <property type="entry name" value="Beta-glucosidase 6-phospho-beta-glucosidase"/>
    <property type="match status" value="1"/>
</dbReference>